<evidence type="ECO:0000313" key="2">
    <source>
        <dbReference type="Proteomes" id="UP000288246"/>
    </source>
</evidence>
<gene>
    <name evidence="1" type="ORF">CTKZ_08630</name>
</gene>
<evidence type="ECO:0000313" key="1">
    <source>
        <dbReference type="EMBL" id="GCD19301.1"/>
    </source>
</evidence>
<dbReference type="InterPro" id="IPR036170">
    <property type="entry name" value="YezG-like_sf"/>
</dbReference>
<dbReference type="EMBL" id="BHYL01000059">
    <property type="protein sequence ID" value="GCD19301.1"/>
    <property type="molecule type" value="Genomic_DNA"/>
</dbReference>
<proteinExistence type="predicted"/>
<organism evidence="1 2">
    <name type="scientific">Cellulomonas algicola</name>
    <dbReference type="NCBI Taxonomy" id="2071633"/>
    <lineage>
        <taxon>Bacteria</taxon>
        <taxon>Bacillati</taxon>
        <taxon>Actinomycetota</taxon>
        <taxon>Actinomycetes</taxon>
        <taxon>Micrococcales</taxon>
        <taxon>Cellulomonadaceae</taxon>
        <taxon>Cellulomonas</taxon>
    </lineage>
</organism>
<comment type="caution">
    <text evidence="1">The sequence shown here is derived from an EMBL/GenBank/DDBJ whole genome shotgun (WGS) entry which is preliminary data.</text>
</comment>
<keyword evidence="2" id="KW-1185">Reference proteome</keyword>
<dbReference type="AlphaFoldDB" id="A0A401UX94"/>
<name>A0A401UX94_9CELL</name>
<accession>A0A401UX94</accession>
<protein>
    <submittedName>
        <fullName evidence="1">Uncharacterized protein</fullName>
    </submittedName>
</protein>
<dbReference type="Proteomes" id="UP000288246">
    <property type="component" value="Unassembled WGS sequence"/>
</dbReference>
<reference evidence="1 2" key="1">
    <citation type="submission" date="2018-11" db="EMBL/GenBank/DDBJ databases">
        <title>Draft genome sequence of Cellulomonas takizawaensis strain TKZ-21.</title>
        <authorList>
            <person name="Yamamura H."/>
            <person name="Hayashi T."/>
            <person name="Hamada M."/>
            <person name="Serisawa Y."/>
            <person name="Matsuyama K."/>
            <person name="Nakagawa Y."/>
            <person name="Otoguro M."/>
            <person name="Yanagida F."/>
            <person name="Hayakawa M."/>
        </authorList>
    </citation>
    <scope>NUCLEOTIDE SEQUENCE [LARGE SCALE GENOMIC DNA]</scope>
    <source>
        <strain evidence="1 2">TKZ-21</strain>
    </source>
</reference>
<dbReference type="SUPFAM" id="SSF160424">
    <property type="entry name" value="BH3703-like"/>
    <property type="match status" value="1"/>
</dbReference>
<sequence length="172" mass="19324">MLAQARLIDAIARSLVGSVAPGWTVLDYRRIAVSSTSEGRLQVSYPDRQAQPLAPRDVAKLAKQLRDVMYREGAGTWYTFTLQVTPPSAVTSRFDYDHEPAWDVAVDPIVYVTDQHTHPRDVEHQPPWLQDRLAEGWARINDLTPDRMPVWVEKRLTAGTHVLTPAGLAELS</sequence>